<dbReference type="Pfam" id="PF00392">
    <property type="entry name" value="GntR"/>
    <property type="match status" value="1"/>
</dbReference>
<dbReference type="SUPFAM" id="SSF46785">
    <property type="entry name" value="Winged helix' DNA-binding domain"/>
    <property type="match status" value="1"/>
</dbReference>
<dbReference type="GO" id="GO:0003677">
    <property type="term" value="F:DNA binding"/>
    <property type="evidence" value="ECO:0007669"/>
    <property type="project" value="UniProtKB-KW"/>
</dbReference>
<dbReference type="PROSITE" id="PS50949">
    <property type="entry name" value="HTH_GNTR"/>
    <property type="match status" value="1"/>
</dbReference>
<accession>A0A455T112</accession>
<keyword evidence="2" id="KW-0238">DNA-binding</keyword>
<organism evidence="5">
    <name type="scientific">Thermogemmatispora argillosa</name>
    <dbReference type="NCBI Taxonomy" id="2045280"/>
    <lineage>
        <taxon>Bacteria</taxon>
        <taxon>Bacillati</taxon>
        <taxon>Chloroflexota</taxon>
        <taxon>Ktedonobacteria</taxon>
        <taxon>Thermogemmatisporales</taxon>
        <taxon>Thermogemmatisporaceae</taxon>
        <taxon>Thermogemmatispora</taxon>
    </lineage>
</organism>
<dbReference type="InterPro" id="IPR050679">
    <property type="entry name" value="Bact_HTH_transcr_reg"/>
</dbReference>
<keyword evidence="1" id="KW-0805">Transcription regulation</keyword>
<evidence type="ECO:0000259" key="4">
    <source>
        <dbReference type="PROSITE" id="PS50949"/>
    </source>
</evidence>
<dbReference type="AlphaFoldDB" id="A0A455T112"/>
<feature type="domain" description="HTH gntR-type" evidence="4">
    <location>
        <begin position="7"/>
        <end position="75"/>
    </location>
</feature>
<name>A0A455T112_9CHLR</name>
<evidence type="ECO:0000256" key="1">
    <source>
        <dbReference type="ARBA" id="ARBA00023015"/>
    </source>
</evidence>
<sequence>MALKARRALASQVRQRLRILISTGIYPPGSRLPNEEELSATLGVSRTTLREALQGLAEEGLILRRHGHGTFVNQRPPQVKSSLDRNFGIGELIRATGRTPGMRDVVIQTQPAQPYVAARLSLNPQDEVFVIERVRLADQRPVIFTIEFLPATLLQAASYELTDLYIIESLYEFLAQRLGLTIHHGIAHLRPLLAEAWLAQKLGLSPGAPLLYIEQVDYNLEQRPVLFSQEYHVSDAFEFVIYRRGPGES</sequence>
<dbReference type="InterPro" id="IPR011663">
    <property type="entry name" value="UTRA"/>
</dbReference>
<dbReference type="InterPro" id="IPR036390">
    <property type="entry name" value="WH_DNA-bd_sf"/>
</dbReference>
<dbReference type="CDD" id="cd07377">
    <property type="entry name" value="WHTH_GntR"/>
    <property type="match status" value="1"/>
</dbReference>
<gene>
    <name evidence="5" type="ORF">KTA_10910</name>
</gene>
<evidence type="ECO:0000256" key="2">
    <source>
        <dbReference type="ARBA" id="ARBA00023125"/>
    </source>
</evidence>
<evidence type="ECO:0000256" key="3">
    <source>
        <dbReference type="ARBA" id="ARBA00023163"/>
    </source>
</evidence>
<dbReference type="SMART" id="SM00345">
    <property type="entry name" value="HTH_GNTR"/>
    <property type="match status" value="1"/>
</dbReference>
<dbReference type="PANTHER" id="PTHR44846:SF1">
    <property type="entry name" value="MANNOSYL-D-GLYCERATE TRANSPORT_METABOLISM SYSTEM REPRESSOR MNGR-RELATED"/>
    <property type="match status" value="1"/>
</dbReference>
<dbReference type="InterPro" id="IPR036388">
    <property type="entry name" value="WH-like_DNA-bd_sf"/>
</dbReference>
<dbReference type="PANTHER" id="PTHR44846">
    <property type="entry name" value="MANNOSYL-D-GLYCERATE TRANSPORT/METABOLISM SYSTEM REPRESSOR MNGR-RELATED"/>
    <property type="match status" value="1"/>
</dbReference>
<dbReference type="InterPro" id="IPR000524">
    <property type="entry name" value="Tscrpt_reg_HTH_GntR"/>
</dbReference>
<dbReference type="Pfam" id="PF07702">
    <property type="entry name" value="UTRA"/>
    <property type="match status" value="1"/>
</dbReference>
<dbReference type="GO" id="GO:0003700">
    <property type="term" value="F:DNA-binding transcription factor activity"/>
    <property type="evidence" value="ECO:0007669"/>
    <property type="project" value="InterPro"/>
</dbReference>
<dbReference type="EMBL" id="AP019377">
    <property type="protein sequence ID" value="BBH92892.1"/>
    <property type="molecule type" value="Genomic_DNA"/>
</dbReference>
<protein>
    <submittedName>
        <fullName evidence="5">Transcriptional regulator</fullName>
    </submittedName>
</protein>
<proteinExistence type="predicted"/>
<reference evidence="5" key="1">
    <citation type="submission" date="2018-12" db="EMBL/GenBank/DDBJ databases">
        <title>Novel natural products biosynthetic potential of the class Ktedonobacteria.</title>
        <authorList>
            <person name="Zheng Y."/>
            <person name="Saitou A."/>
            <person name="Wang C.M."/>
            <person name="Toyoda A."/>
            <person name="Minakuchi Y."/>
            <person name="Sekiguchi Y."/>
            <person name="Ueda K."/>
            <person name="Takano H."/>
            <person name="Sakai Y."/>
            <person name="Yokota A."/>
            <person name="Yabe S."/>
        </authorList>
    </citation>
    <scope>NUCLEOTIDE SEQUENCE</scope>
    <source>
        <strain evidence="5">A3-2</strain>
    </source>
</reference>
<keyword evidence="3" id="KW-0804">Transcription</keyword>
<dbReference type="SMART" id="SM00866">
    <property type="entry name" value="UTRA"/>
    <property type="match status" value="1"/>
</dbReference>
<evidence type="ECO:0000313" key="5">
    <source>
        <dbReference type="EMBL" id="BBH92892.1"/>
    </source>
</evidence>
<dbReference type="Gene3D" id="3.40.1410.10">
    <property type="entry name" value="Chorismate lyase-like"/>
    <property type="match status" value="1"/>
</dbReference>
<dbReference type="SUPFAM" id="SSF64288">
    <property type="entry name" value="Chorismate lyase-like"/>
    <property type="match status" value="1"/>
</dbReference>
<dbReference type="InterPro" id="IPR028978">
    <property type="entry name" value="Chorismate_lyase_/UTRA_dom_sf"/>
</dbReference>
<dbReference type="Gene3D" id="1.10.10.10">
    <property type="entry name" value="Winged helix-like DNA-binding domain superfamily/Winged helix DNA-binding domain"/>
    <property type="match status" value="1"/>
</dbReference>
<dbReference type="GO" id="GO:0045892">
    <property type="term" value="P:negative regulation of DNA-templated transcription"/>
    <property type="evidence" value="ECO:0007669"/>
    <property type="project" value="TreeGrafter"/>
</dbReference>
<dbReference type="PRINTS" id="PR00035">
    <property type="entry name" value="HTHGNTR"/>
</dbReference>